<keyword evidence="1" id="KW-0812">Transmembrane</keyword>
<sequence length="774" mass="84780">MRLAVEILTKKPVGRFRALGRYCGRGRQRAARFARKTFTKASSRLETVYLCAGKRVRKAWNGKSLESPKVIVHDELARAFRKCVVHLPPISVTAVLSSLNLATYFIGNQYQGFNDGVWQDVDNLALQVAAKLYELCIIASPATVLMDVLRQELLFGSTGLPLGILAAKTRFVDATFITSPDFRCGIRGLPRRKAWFVGILIFLCSILALLSGPSSALLMLPQRHDDWPAGGATYFLVGTNESIWPSQLDKEAIGGVHCQTPSQGALEMQLLNMSSCVWAGYPSILQFFQSKHFNYKYSTITIQDGLVVRDMVIRDEWAFAVHAPTCLYSEALSAIWYSAMFYAPSATPGSLEKFANLQYRQRGGNVMTLPSLVPVVRTTCFMNSSVTFADVVNKTYYPLQPLDGSEVTAGRQFSFDTSTVPASNAPHISTVWLETPETESIGTRIDGDQIDGRSSAYLNVQIPTSENNTAGILASCSIDARWLKANIVGTGGIWTGGDISYAVENPVEWQNPISYPEQDEGKSRSVRLKMDWLNALTPEMANNTNTLSSLLTLIGADNSTGFIGNWSDPRNVIETIVSAVVADGMSRSGFERNGGSANATSYPWNLDQDPGAALADSVLDGTYVLPPMYGYDADSADITEMRWSTTVSGIGYRADSAAYYLALVVLFLHLVIALSHIFWVFWRPWRPCETSTAWSSLTDLLVLALGSTPPADSAILDNATAGIQRYATLREGVRIRAEHIPLGVSGQDQGGVKMVLSQEYSASKHDEVVVGRSY</sequence>
<keyword evidence="1" id="KW-1133">Transmembrane helix</keyword>
<evidence type="ECO:0000256" key="1">
    <source>
        <dbReference type="SAM" id="Phobius"/>
    </source>
</evidence>
<accession>A0ABR3WES5</accession>
<protein>
    <submittedName>
        <fullName evidence="2">Uncharacterized protein</fullName>
    </submittedName>
</protein>
<keyword evidence="3" id="KW-1185">Reference proteome</keyword>
<name>A0ABR3WES5_9PEZI</name>
<dbReference type="Proteomes" id="UP001583177">
    <property type="component" value="Unassembled WGS sequence"/>
</dbReference>
<feature type="transmembrane region" description="Helical" evidence="1">
    <location>
        <begin position="657"/>
        <end position="682"/>
    </location>
</feature>
<dbReference type="EMBL" id="JAWRVE010000094">
    <property type="protein sequence ID" value="KAL1860254.1"/>
    <property type="molecule type" value="Genomic_DNA"/>
</dbReference>
<comment type="caution">
    <text evidence="2">The sequence shown here is derived from an EMBL/GenBank/DDBJ whole genome shotgun (WGS) entry which is preliminary data.</text>
</comment>
<evidence type="ECO:0000313" key="2">
    <source>
        <dbReference type="EMBL" id="KAL1860254.1"/>
    </source>
</evidence>
<proteinExistence type="predicted"/>
<reference evidence="2 3" key="1">
    <citation type="journal article" date="2024" name="IMA Fungus">
        <title>IMA Genome - F19 : A genome assembly and annotation guide to empower mycologists, including annotated draft genome sequences of Ceratocystis pirilliformis, Diaporthe australafricana, Fusarium ophioides, Paecilomyces lecythidis, and Sporothrix stenoceras.</title>
        <authorList>
            <person name="Aylward J."/>
            <person name="Wilson A.M."/>
            <person name="Visagie C.M."/>
            <person name="Spraker J."/>
            <person name="Barnes I."/>
            <person name="Buitendag C."/>
            <person name="Ceriani C."/>
            <person name="Del Mar Angel L."/>
            <person name="du Plessis D."/>
            <person name="Fuchs T."/>
            <person name="Gasser K."/>
            <person name="Kramer D."/>
            <person name="Li W."/>
            <person name="Munsamy K."/>
            <person name="Piso A."/>
            <person name="Price J.L."/>
            <person name="Sonnekus B."/>
            <person name="Thomas C."/>
            <person name="van der Nest A."/>
            <person name="van Dijk A."/>
            <person name="van Heerden A."/>
            <person name="van Vuuren N."/>
            <person name="Yilmaz N."/>
            <person name="Duong T.A."/>
            <person name="van der Merwe N.A."/>
            <person name="Wingfield M.J."/>
            <person name="Wingfield B.D."/>
        </authorList>
    </citation>
    <scope>NUCLEOTIDE SEQUENCE [LARGE SCALE GENOMIC DNA]</scope>
    <source>
        <strain evidence="2 3">CMW 18300</strain>
    </source>
</reference>
<gene>
    <name evidence="2" type="ORF">Daus18300_009308</name>
</gene>
<organism evidence="2 3">
    <name type="scientific">Diaporthe australafricana</name>
    <dbReference type="NCBI Taxonomy" id="127596"/>
    <lineage>
        <taxon>Eukaryota</taxon>
        <taxon>Fungi</taxon>
        <taxon>Dikarya</taxon>
        <taxon>Ascomycota</taxon>
        <taxon>Pezizomycotina</taxon>
        <taxon>Sordariomycetes</taxon>
        <taxon>Sordariomycetidae</taxon>
        <taxon>Diaporthales</taxon>
        <taxon>Diaporthaceae</taxon>
        <taxon>Diaporthe</taxon>
    </lineage>
</organism>
<evidence type="ECO:0000313" key="3">
    <source>
        <dbReference type="Proteomes" id="UP001583177"/>
    </source>
</evidence>
<feature type="transmembrane region" description="Helical" evidence="1">
    <location>
        <begin position="195"/>
        <end position="220"/>
    </location>
</feature>
<keyword evidence="1" id="KW-0472">Membrane</keyword>